<evidence type="ECO:0000313" key="3">
    <source>
        <dbReference type="Proteomes" id="UP000094444"/>
    </source>
</evidence>
<protein>
    <recommendedName>
        <fullName evidence="4">C2H2-type domain-containing protein</fullName>
    </recommendedName>
</protein>
<gene>
    <name evidence="2" type="ORF">DHEL01_v207598</name>
</gene>
<comment type="caution">
    <text evidence="2">The sequence shown here is derived from an EMBL/GenBank/DDBJ whole genome shotgun (WGS) entry which is preliminary data.</text>
</comment>
<evidence type="ECO:0000256" key="1">
    <source>
        <dbReference type="SAM" id="MobiDB-lite"/>
    </source>
</evidence>
<accession>A0A2P5HUS6</accession>
<organism evidence="2 3">
    <name type="scientific">Diaporthe helianthi</name>
    <dbReference type="NCBI Taxonomy" id="158607"/>
    <lineage>
        <taxon>Eukaryota</taxon>
        <taxon>Fungi</taxon>
        <taxon>Dikarya</taxon>
        <taxon>Ascomycota</taxon>
        <taxon>Pezizomycotina</taxon>
        <taxon>Sordariomycetes</taxon>
        <taxon>Sordariomycetidae</taxon>
        <taxon>Diaporthales</taxon>
        <taxon>Diaporthaceae</taxon>
        <taxon>Diaporthe</taxon>
    </lineage>
</organism>
<dbReference type="OrthoDB" id="4161727at2759"/>
<evidence type="ECO:0000313" key="2">
    <source>
        <dbReference type="EMBL" id="POS74010.1"/>
    </source>
</evidence>
<dbReference type="InParanoid" id="A0A2P5HUS6"/>
<proteinExistence type="predicted"/>
<reference evidence="2" key="1">
    <citation type="submission" date="2017-09" db="EMBL/GenBank/DDBJ databases">
        <title>Polyketide synthases of a Diaporthe helianthi virulent isolate.</title>
        <authorList>
            <person name="Baroncelli R."/>
        </authorList>
    </citation>
    <scope>NUCLEOTIDE SEQUENCE [LARGE SCALE GENOMIC DNA]</scope>
    <source>
        <strain evidence="2">7/96</strain>
    </source>
</reference>
<feature type="region of interest" description="Disordered" evidence="1">
    <location>
        <begin position="116"/>
        <end position="144"/>
    </location>
</feature>
<sequence>MPRPNNRRLDKDKKNVLLHLLQAPKLTNGDIARIFKVDERTISRRRKQLRTLGHLSPERNFKGAEKLHEWQLERVISLLDENPTLQLKDIRDFLQTEYDLTVTVTTIRRQLSRANHARGMRPGYNGKRPNLPPPEPPLSAQGQPQYGLADAAVVELPPAHTAHTTLRERSDILKCPYFAAFPQQYLGHPYCQNAWPAARDVRDHVIRQHSGPKFRCNRCMDHFDDKTALVLHQRAQEPCPLREWVVPEGVDQEQRDKLRRISKGDETERWKMMFRIIFPALGDMPDHIFYHPVHFTATDPASGALPQPGQGGQVVVSAALATAG</sequence>
<dbReference type="PANTHER" id="PTHR38166">
    <property type="entry name" value="C2H2-TYPE DOMAIN-CONTAINING PROTEIN-RELATED"/>
    <property type="match status" value="1"/>
</dbReference>
<dbReference type="EMBL" id="MAVT02000697">
    <property type="protein sequence ID" value="POS74010.1"/>
    <property type="molecule type" value="Genomic_DNA"/>
</dbReference>
<dbReference type="SUPFAM" id="SSF46689">
    <property type="entry name" value="Homeodomain-like"/>
    <property type="match status" value="1"/>
</dbReference>
<dbReference type="InterPro" id="IPR009057">
    <property type="entry name" value="Homeodomain-like_sf"/>
</dbReference>
<evidence type="ECO:0008006" key="4">
    <source>
        <dbReference type="Google" id="ProtNLM"/>
    </source>
</evidence>
<dbReference type="AlphaFoldDB" id="A0A2P5HUS6"/>
<dbReference type="Proteomes" id="UP000094444">
    <property type="component" value="Unassembled WGS sequence"/>
</dbReference>
<keyword evidence="3" id="KW-1185">Reference proteome</keyword>
<dbReference type="PANTHER" id="PTHR38166:SF1">
    <property type="entry name" value="C2H2-TYPE DOMAIN-CONTAINING PROTEIN"/>
    <property type="match status" value="1"/>
</dbReference>
<name>A0A2P5HUS6_DIAHE</name>